<evidence type="ECO:0000313" key="2">
    <source>
        <dbReference type="EMBL" id="OFD89874.1"/>
    </source>
</evidence>
<dbReference type="PANTHER" id="PTHR31377">
    <property type="entry name" value="AGMATINE DEIMINASE-RELATED"/>
    <property type="match status" value="1"/>
</dbReference>
<comment type="caution">
    <text evidence="2">The sequence shown here is derived from an EMBL/GenBank/DDBJ whole genome shotgun (WGS) entry which is preliminary data.</text>
</comment>
<dbReference type="GO" id="GO:0004668">
    <property type="term" value="F:protein-arginine deiminase activity"/>
    <property type="evidence" value="ECO:0007669"/>
    <property type="project" value="InterPro"/>
</dbReference>
<dbReference type="InterPro" id="IPR007466">
    <property type="entry name" value="Peptidyl-Arg-deiminase_porph"/>
</dbReference>
<keyword evidence="1" id="KW-0378">Hydrolase</keyword>
<dbReference type="GO" id="GO:0009446">
    <property type="term" value="P:putrescine biosynthetic process"/>
    <property type="evidence" value="ECO:0007669"/>
    <property type="project" value="InterPro"/>
</dbReference>
<dbReference type="Proteomes" id="UP000175835">
    <property type="component" value="Unassembled WGS sequence"/>
</dbReference>
<sequence length="359" mass="42283">MHVLKIVTKREMNWAVVGLLKTVIQSLLKSEVNNMEQKHNGIIFTAIPDKSNEYYRPFYEDLIYFNEYLNENKAFTDQLISLSVEEQDFHTSFFEYDDIWLRDVAPVVTNHLVKFKYQPNYLPKDQGRYLDQQFNKWLKKNDFEYVKSPLILDGGNLIWNKKDTVILTERIFDDNDDWTEEEIIEQLEWDLDVSRVIIIPAEEGDVLAHADGMVKFIDEHTMFISDFLGDHEFRYNVQEIIEEQMPEAEFIVVPSSYTEKGQYDQEIASAKGLYINMLETCDTLYVPKFGLAKDEEVLRYIQQRTEKQAIQIHVGEISTMGGAMNCLTWYCPSHLLPSKMKRLNDQNEGSSIRKIFDWF</sequence>
<dbReference type="PATRIC" id="fig|86662.23.peg.3571"/>
<dbReference type="AlphaFoldDB" id="A0A1E8BKG6"/>
<gene>
    <name evidence="2" type="ORF">BWGOE11_35870</name>
</gene>
<organism evidence="2 3">
    <name type="scientific">Bacillus mycoides</name>
    <dbReference type="NCBI Taxonomy" id="1405"/>
    <lineage>
        <taxon>Bacteria</taxon>
        <taxon>Bacillati</taxon>
        <taxon>Bacillota</taxon>
        <taxon>Bacilli</taxon>
        <taxon>Bacillales</taxon>
        <taxon>Bacillaceae</taxon>
        <taxon>Bacillus</taxon>
        <taxon>Bacillus cereus group</taxon>
    </lineage>
</organism>
<evidence type="ECO:0000256" key="1">
    <source>
        <dbReference type="ARBA" id="ARBA00022801"/>
    </source>
</evidence>
<dbReference type="Gene3D" id="3.75.10.10">
    <property type="entry name" value="L-arginine/glycine Amidinotransferase, Chain A"/>
    <property type="match status" value="1"/>
</dbReference>
<name>A0A1E8BKG6_BACMY</name>
<protein>
    <submittedName>
        <fullName evidence="2">Peptidyl-arginine deiminase</fullName>
    </submittedName>
</protein>
<reference evidence="2 3" key="1">
    <citation type="submission" date="2016-05" db="EMBL/GenBank/DDBJ databases">
        <title>Bacillus thuringiensis and Bacillus weihenstephanensis as novel biocontrol agents of wilt causing Verticillium species.</title>
        <authorList>
            <person name="Hollensteiner J."/>
            <person name="Wemheuer F."/>
            <person name="Harting R."/>
            <person name="Kolarzyk A."/>
            <person name="Diaz-Valerio S."/>
            <person name="Poehlein A."/>
            <person name="Brzuszkiewicz E."/>
            <person name="Nesemann K."/>
            <person name="Braus-Stromeyer S."/>
            <person name="Braus G."/>
            <person name="Daniel R."/>
            <person name="Liesegang H."/>
        </authorList>
    </citation>
    <scope>NUCLEOTIDE SEQUENCE [LARGE SCALE GENOMIC DNA]</scope>
    <source>
        <strain evidence="2 3">GOE11</strain>
    </source>
</reference>
<accession>A0A1E8BKG6</accession>
<dbReference type="PANTHER" id="PTHR31377:SF0">
    <property type="entry name" value="AGMATINE DEIMINASE-RELATED"/>
    <property type="match status" value="1"/>
</dbReference>
<dbReference type="Pfam" id="PF04371">
    <property type="entry name" value="PAD_porph"/>
    <property type="match status" value="1"/>
</dbReference>
<dbReference type="EMBL" id="LXLX01000045">
    <property type="protein sequence ID" value="OFD89874.1"/>
    <property type="molecule type" value="Genomic_DNA"/>
</dbReference>
<dbReference type="SUPFAM" id="SSF55909">
    <property type="entry name" value="Pentein"/>
    <property type="match status" value="1"/>
</dbReference>
<evidence type="ECO:0000313" key="3">
    <source>
        <dbReference type="Proteomes" id="UP000175835"/>
    </source>
</evidence>
<proteinExistence type="predicted"/>